<accession>A0A7W3JG81</accession>
<dbReference type="EMBL" id="JACGWW010000001">
    <property type="protein sequence ID" value="MBA8812268.1"/>
    <property type="molecule type" value="Genomic_DNA"/>
</dbReference>
<dbReference type="GO" id="GO:0003989">
    <property type="term" value="F:acetyl-CoA carboxylase activity"/>
    <property type="evidence" value="ECO:0007669"/>
    <property type="project" value="InterPro"/>
</dbReference>
<evidence type="ECO:0000313" key="1">
    <source>
        <dbReference type="EMBL" id="MBA8812268.1"/>
    </source>
</evidence>
<reference evidence="1 2" key="1">
    <citation type="submission" date="2020-07" db="EMBL/GenBank/DDBJ databases">
        <title>Sequencing the genomes of 1000 actinobacteria strains.</title>
        <authorList>
            <person name="Klenk H.-P."/>
        </authorList>
    </citation>
    <scope>NUCLEOTIDE SEQUENCE [LARGE SCALE GENOMIC DNA]</scope>
    <source>
        <strain evidence="1 2">DSM 10309</strain>
    </source>
</reference>
<dbReference type="RefSeq" id="WP_146854531.1">
    <property type="nucleotide sequence ID" value="NZ_BAAAHR010000002.1"/>
</dbReference>
<dbReference type="Proteomes" id="UP000522688">
    <property type="component" value="Unassembled WGS sequence"/>
</dbReference>
<dbReference type="Pfam" id="PF13822">
    <property type="entry name" value="ACC_epsilon"/>
    <property type="match status" value="1"/>
</dbReference>
<dbReference type="AlphaFoldDB" id="A0A7W3JG81"/>
<proteinExistence type="predicted"/>
<gene>
    <name evidence="1" type="ORF">FB463_000492</name>
</gene>
<sequence>MDDVVLRVVAGRPTDDELAAVTAVLAALEAEAAATAEVAHAPAAVSAWYRSSRRLRGPVVPGPGHWRGFSG</sequence>
<dbReference type="GO" id="GO:0004658">
    <property type="term" value="F:propionyl-CoA carboxylase activity"/>
    <property type="evidence" value="ECO:0007669"/>
    <property type="project" value="InterPro"/>
</dbReference>
<organism evidence="1 2">
    <name type="scientific">Frigoribacterium faeni</name>
    <dbReference type="NCBI Taxonomy" id="145483"/>
    <lineage>
        <taxon>Bacteria</taxon>
        <taxon>Bacillati</taxon>
        <taxon>Actinomycetota</taxon>
        <taxon>Actinomycetes</taxon>
        <taxon>Micrococcales</taxon>
        <taxon>Microbacteriaceae</taxon>
        <taxon>Frigoribacterium</taxon>
    </lineage>
</organism>
<comment type="caution">
    <text evidence="1">The sequence shown here is derived from an EMBL/GenBank/DDBJ whole genome shotgun (WGS) entry which is preliminary data.</text>
</comment>
<evidence type="ECO:0008006" key="3">
    <source>
        <dbReference type="Google" id="ProtNLM"/>
    </source>
</evidence>
<name>A0A7W3JG81_9MICO</name>
<evidence type="ECO:0000313" key="2">
    <source>
        <dbReference type="Proteomes" id="UP000522688"/>
    </source>
</evidence>
<protein>
    <recommendedName>
        <fullName evidence="3">Acyl-CoA carboxylase subunit epsilon</fullName>
    </recommendedName>
</protein>
<dbReference type="InterPro" id="IPR032716">
    <property type="entry name" value="ACC_epsilon"/>
</dbReference>